<dbReference type="InterPro" id="IPR051830">
    <property type="entry name" value="NOTCH_homolog"/>
</dbReference>
<evidence type="ECO:0000313" key="5">
    <source>
        <dbReference type="Proteomes" id="UP001331761"/>
    </source>
</evidence>
<dbReference type="PROSITE" id="PS01186">
    <property type="entry name" value="EGF_2"/>
    <property type="match status" value="1"/>
</dbReference>
<keyword evidence="1" id="KW-1015">Disulfide bond</keyword>
<comment type="caution">
    <text evidence="4">The sequence shown here is derived from an EMBL/GenBank/DDBJ whole genome shotgun (WGS) entry which is preliminary data.</text>
</comment>
<keyword evidence="5" id="KW-1185">Reference proteome</keyword>
<feature type="transmembrane region" description="Helical" evidence="2">
    <location>
        <begin position="412"/>
        <end position="433"/>
    </location>
</feature>
<keyword evidence="2" id="KW-0472">Membrane</keyword>
<dbReference type="PROSITE" id="PS50026">
    <property type="entry name" value="EGF_3"/>
    <property type="match status" value="4"/>
</dbReference>
<evidence type="ECO:0000259" key="3">
    <source>
        <dbReference type="PROSITE" id="PS50026"/>
    </source>
</evidence>
<feature type="disulfide bond" evidence="1">
    <location>
        <begin position="184"/>
        <end position="193"/>
    </location>
</feature>
<feature type="domain" description="EGF-like" evidence="3">
    <location>
        <begin position="313"/>
        <end position="350"/>
    </location>
</feature>
<gene>
    <name evidence="4" type="ORF">GCK32_008882</name>
</gene>
<feature type="domain" description="EGF-like" evidence="3">
    <location>
        <begin position="269"/>
        <end position="311"/>
    </location>
</feature>
<dbReference type="Proteomes" id="UP001331761">
    <property type="component" value="Unassembled WGS sequence"/>
</dbReference>
<name>A0AAN8IEY8_TRICO</name>
<sequence>MNASNCTLKKHEEENAVEAVCNCPKATELVRTVIRGDHCERIETNEENSQYVPCRKSSNFYEWYRAMEKKLSRDDRKNLDEIKDSCVKLDGSHCSRDTELSKGWCYYDGECHVRVEKFQSGKLYLAPFCECKGVESGRFCEYHRKDACDPTAIEKQSGVTRENRCTSLHNGRCIAPEGIALCDCFPDYVGEHCETYDPCARNPCGKSSECVAIPDETAVRGDLSVQSYRCLCGMSEDIDTQSAAVEARCVYTGTGNCSLSKHRKKNPCNRGECLSCQHPEKGDVLKLCTDSEQKDGFRCICEPGFKPPYCEAPADACFNHLCINGAQCVAKSPFSYDCKCVPGTSGTLCEYVYDYCEAIGKRVCIHGDCYEDPTSTRQFSCKCRFLYYGRNCDRQWSIAEANFQWVMDNSSIIFPVVSVLCTFIMLFVVYIACLNKAGRSDQKDEEREGPESIRYRKIKVALEQKKNIIRRRKDAERLLALAKKLRTPNNVERPPQDHLEQTAI</sequence>
<feature type="domain" description="EGF-like" evidence="3">
    <location>
        <begin position="161"/>
        <end position="194"/>
    </location>
</feature>
<keyword evidence="1" id="KW-0245">EGF-like domain</keyword>
<keyword evidence="2" id="KW-0812">Transmembrane</keyword>
<feature type="disulfide bond" evidence="1">
    <location>
        <begin position="340"/>
        <end position="349"/>
    </location>
</feature>
<dbReference type="SUPFAM" id="SSF57196">
    <property type="entry name" value="EGF/Laminin"/>
    <property type="match status" value="1"/>
</dbReference>
<dbReference type="SMART" id="SM00181">
    <property type="entry name" value="EGF"/>
    <property type="match status" value="5"/>
</dbReference>
<evidence type="ECO:0000313" key="4">
    <source>
        <dbReference type="EMBL" id="KAK5967098.1"/>
    </source>
</evidence>
<dbReference type="PANTHER" id="PTHR24033">
    <property type="entry name" value="EGF-LIKE DOMAIN-CONTAINING PROTEIN"/>
    <property type="match status" value="1"/>
</dbReference>
<feature type="disulfide bond" evidence="1">
    <location>
        <begin position="383"/>
        <end position="392"/>
    </location>
</feature>
<evidence type="ECO:0000256" key="2">
    <source>
        <dbReference type="SAM" id="Phobius"/>
    </source>
</evidence>
<feature type="disulfide bond" evidence="1">
    <location>
        <begin position="301"/>
        <end position="310"/>
    </location>
</feature>
<reference evidence="4 5" key="1">
    <citation type="submission" date="2019-10" db="EMBL/GenBank/DDBJ databases">
        <title>Assembly and Annotation for the nematode Trichostrongylus colubriformis.</title>
        <authorList>
            <person name="Martin J."/>
        </authorList>
    </citation>
    <scope>NUCLEOTIDE SEQUENCE [LARGE SCALE GENOMIC DNA]</scope>
    <source>
        <strain evidence="4">G859</strain>
        <tissue evidence="4">Whole worm</tissue>
    </source>
</reference>
<dbReference type="InterPro" id="IPR000742">
    <property type="entry name" value="EGF"/>
</dbReference>
<dbReference type="EMBL" id="WIXE01022808">
    <property type="protein sequence ID" value="KAK5967098.1"/>
    <property type="molecule type" value="Genomic_DNA"/>
</dbReference>
<protein>
    <recommendedName>
        <fullName evidence="3">EGF-like domain-containing protein</fullName>
    </recommendedName>
</protein>
<accession>A0AAN8IEY8</accession>
<evidence type="ECO:0000256" key="1">
    <source>
        <dbReference type="PROSITE-ProRule" id="PRU00076"/>
    </source>
</evidence>
<proteinExistence type="predicted"/>
<comment type="caution">
    <text evidence="1">Lacks conserved residue(s) required for the propagation of feature annotation.</text>
</comment>
<dbReference type="PROSITE" id="PS00022">
    <property type="entry name" value="EGF_1"/>
    <property type="match status" value="3"/>
</dbReference>
<dbReference type="PANTHER" id="PTHR24033:SF205">
    <property type="entry name" value="SPERM TRANSMEMBRANE PROTEIN 9"/>
    <property type="match status" value="1"/>
</dbReference>
<feature type="disulfide bond" evidence="1">
    <location>
        <begin position="364"/>
        <end position="381"/>
    </location>
</feature>
<organism evidence="4 5">
    <name type="scientific">Trichostrongylus colubriformis</name>
    <name type="common">Black scour worm</name>
    <dbReference type="NCBI Taxonomy" id="6319"/>
    <lineage>
        <taxon>Eukaryota</taxon>
        <taxon>Metazoa</taxon>
        <taxon>Ecdysozoa</taxon>
        <taxon>Nematoda</taxon>
        <taxon>Chromadorea</taxon>
        <taxon>Rhabditida</taxon>
        <taxon>Rhabditina</taxon>
        <taxon>Rhabditomorpha</taxon>
        <taxon>Strongyloidea</taxon>
        <taxon>Trichostrongylidae</taxon>
        <taxon>Trichostrongylus</taxon>
    </lineage>
</organism>
<dbReference type="AlphaFoldDB" id="A0AAN8IEY8"/>
<dbReference type="Gene3D" id="2.10.25.10">
    <property type="entry name" value="Laminin"/>
    <property type="match status" value="2"/>
</dbReference>
<feature type="domain" description="EGF-like" evidence="3">
    <location>
        <begin position="352"/>
        <end position="393"/>
    </location>
</feature>
<keyword evidence="2" id="KW-1133">Transmembrane helix</keyword>